<dbReference type="InterPro" id="IPR011990">
    <property type="entry name" value="TPR-like_helical_dom_sf"/>
</dbReference>
<reference evidence="4 5" key="1">
    <citation type="journal article" date="2019" name="Environ. Microbiol.">
        <title>Species interactions and distinct microbial communities in high Arctic permafrost affected cryosols are associated with the CH4 and CO2 gas fluxes.</title>
        <authorList>
            <person name="Altshuler I."/>
            <person name="Hamel J."/>
            <person name="Turney S."/>
            <person name="Magnuson E."/>
            <person name="Levesque R."/>
            <person name="Greer C."/>
            <person name="Whyte L.G."/>
        </authorList>
    </citation>
    <scope>NUCLEOTIDE SEQUENCE [LARGE SCALE GENOMIC DNA]</scope>
    <source>
        <strain evidence="4 5">S13Y</strain>
    </source>
</reference>
<keyword evidence="5" id="KW-1185">Reference proteome</keyword>
<sequence length="581" mass="64705">MTRYAFDDFCLDVAARALSRGGAPVALTPRVFDTLLHLLERSGELVDKDELMQAVWPSRVVEENNLNQAISALRRALGETRGEHRYILTVPGRGYRFVAEVRVASAADPLSATKPLRTLAVLPFRLLQPAQDEALQTGMADTLITRLSGLGELVVRPLSAVCRFSGQQHDPLEIGRRLGVDAVLDGTIQQAAAQVRVSMRLLNVAEGWQQWAEIFDAQTDDLFALQDAVAEKAAAALALRLTYDQRIRLTRRDTENPEAWRRYALARFFVEQRSPSALKRAVDSFRQALALDPGYALAHAELSDVYTIQGVMGARPPHEVGPPAREAALHALAIDEHLPVAHYALGHALVQYDRDWAGAELAYRRALELDPNCTSAHHRYAILLMTSGRPDEAFAQIRRARELDPTSLPIDATEGFLYYWDRQYVRAIAHLRGTLEREPHFWMAHYWLAQVLGSHGEHAAAATSAQRANELVGNDGASWLIAWTHAVAGRRDEALAQRDALLERSRHHYVPPYDIAQVHAELDDAEQVFAWLERAEQGRSRHLDTLGVDPIIDAYRADPRMADMYARVGIASVAQSPAPRG</sequence>
<dbReference type="Gene3D" id="3.40.50.10610">
    <property type="entry name" value="ABC-type transport auxiliary lipoprotein component"/>
    <property type="match status" value="1"/>
</dbReference>
<proteinExistence type="predicted"/>
<dbReference type="InterPro" id="IPR016032">
    <property type="entry name" value="Sig_transdc_resp-reg_C-effctor"/>
</dbReference>
<organism evidence="4 5">
    <name type="scientific">Rhodanobacter glycinis</name>
    <dbReference type="NCBI Taxonomy" id="582702"/>
    <lineage>
        <taxon>Bacteria</taxon>
        <taxon>Pseudomonadati</taxon>
        <taxon>Pseudomonadota</taxon>
        <taxon>Gammaproteobacteria</taxon>
        <taxon>Lysobacterales</taxon>
        <taxon>Rhodanobacteraceae</taxon>
        <taxon>Rhodanobacter</taxon>
    </lineage>
</organism>
<dbReference type="Gene3D" id="1.25.40.10">
    <property type="entry name" value="Tetratricopeptide repeat domain"/>
    <property type="match status" value="3"/>
</dbReference>
<evidence type="ECO:0000256" key="2">
    <source>
        <dbReference type="PROSITE-ProRule" id="PRU01091"/>
    </source>
</evidence>
<dbReference type="Pfam" id="PF00486">
    <property type="entry name" value="Trans_reg_C"/>
    <property type="match status" value="1"/>
</dbReference>
<feature type="DNA-binding region" description="OmpR/PhoB-type" evidence="2">
    <location>
        <begin position="1"/>
        <end position="99"/>
    </location>
</feature>
<protein>
    <recommendedName>
        <fullName evidence="3">OmpR/PhoB-type domain-containing protein</fullName>
    </recommendedName>
</protein>
<dbReference type="SUPFAM" id="SSF48452">
    <property type="entry name" value="TPR-like"/>
    <property type="match status" value="1"/>
</dbReference>
<dbReference type="InterPro" id="IPR036388">
    <property type="entry name" value="WH-like_DNA-bd_sf"/>
</dbReference>
<evidence type="ECO:0000313" key="5">
    <source>
        <dbReference type="Proteomes" id="UP000319486"/>
    </source>
</evidence>
<dbReference type="PROSITE" id="PS51755">
    <property type="entry name" value="OMPR_PHOB"/>
    <property type="match status" value="1"/>
</dbReference>
<dbReference type="Proteomes" id="UP000319486">
    <property type="component" value="Unassembled WGS sequence"/>
</dbReference>
<dbReference type="Pfam" id="PF13432">
    <property type="entry name" value="TPR_16"/>
    <property type="match status" value="2"/>
</dbReference>
<name>A0A502C3M4_9GAMM</name>
<gene>
    <name evidence="4" type="ORF">EAH88_14465</name>
</gene>
<comment type="caution">
    <text evidence="4">The sequence shown here is derived from an EMBL/GenBank/DDBJ whole genome shotgun (WGS) entry which is preliminary data.</text>
</comment>
<evidence type="ECO:0000256" key="1">
    <source>
        <dbReference type="ARBA" id="ARBA00023125"/>
    </source>
</evidence>
<dbReference type="RefSeq" id="WP_140653947.1">
    <property type="nucleotide sequence ID" value="NZ_RCZO01000008.1"/>
</dbReference>
<dbReference type="Gene3D" id="1.10.10.10">
    <property type="entry name" value="Winged helix-like DNA-binding domain superfamily/Winged helix DNA-binding domain"/>
    <property type="match status" value="1"/>
</dbReference>
<evidence type="ECO:0000313" key="4">
    <source>
        <dbReference type="EMBL" id="TPG06521.1"/>
    </source>
</evidence>
<dbReference type="PANTHER" id="PTHR12558:SF13">
    <property type="entry name" value="CELL DIVISION CYCLE PROTEIN 27 HOMOLOG"/>
    <property type="match status" value="1"/>
</dbReference>
<feature type="domain" description="OmpR/PhoB-type" evidence="3">
    <location>
        <begin position="1"/>
        <end position="99"/>
    </location>
</feature>
<dbReference type="EMBL" id="RCZO01000008">
    <property type="protein sequence ID" value="TPG06521.1"/>
    <property type="molecule type" value="Genomic_DNA"/>
</dbReference>
<dbReference type="SMART" id="SM00028">
    <property type="entry name" value="TPR"/>
    <property type="match status" value="4"/>
</dbReference>
<dbReference type="AlphaFoldDB" id="A0A502C3M4"/>
<accession>A0A502C3M4</accession>
<dbReference type="SUPFAM" id="SSF46894">
    <property type="entry name" value="C-terminal effector domain of the bipartite response regulators"/>
    <property type="match status" value="1"/>
</dbReference>
<dbReference type="InterPro" id="IPR001867">
    <property type="entry name" value="OmpR/PhoB-type_DNA-bd"/>
</dbReference>
<dbReference type="SMART" id="SM00862">
    <property type="entry name" value="Trans_reg_C"/>
    <property type="match status" value="1"/>
</dbReference>
<dbReference type="GO" id="GO:0003677">
    <property type="term" value="F:DNA binding"/>
    <property type="evidence" value="ECO:0007669"/>
    <property type="project" value="UniProtKB-UniRule"/>
</dbReference>
<dbReference type="InterPro" id="IPR019734">
    <property type="entry name" value="TPR_rpt"/>
</dbReference>
<dbReference type="GO" id="GO:0000160">
    <property type="term" value="P:phosphorelay signal transduction system"/>
    <property type="evidence" value="ECO:0007669"/>
    <property type="project" value="InterPro"/>
</dbReference>
<evidence type="ECO:0000259" key="3">
    <source>
        <dbReference type="PROSITE" id="PS51755"/>
    </source>
</evidence>
<dbReference type="CDD" id="cd00383">
    <property type="entry name" value="trans_reg_C"/>
    <property type="match status" value="1"/>
</dbReference>
<keyword evidence="1 2" id="KW-0238">DNA-binding</keyword>
<dbReference type="PANTHER" id="PTHR12558">
    <property type="entry name" value="CELL DIVISION CYCLE 16,23,27"/>
    <property type="match status" value="1"/>
</dbReference>
<dbReference type="GO" id="GO:0006355">
    <property type="term" value="P:regulation of DNA-templated transcription"/>
    <property type="evidence" value="ECO:0007669"/>
    <property type="project" value="InterPro"/>
</dbReference>